<keyword evidence="7" id="KW-1185">Reference proteome</keyword>
<evidence type="ECO:0000313" key="7">
    <source>
        <dbReference type="Proteomes" id="UP001165092"/>
    </source>
</evidence>
<dbReference type="PANTHER" id="PTHR31851">
    <property type="entry name" value="FE(2+)/MN(2+) TRANSPORTER PCL1"/>
    <property type="match status" value="1"/>
</dbReference>
<dbReference type="InterPro" id="IPR009078">
    <property type="entry name" value="Ferritin-like_SF"/>
</dbReference>
<dbReference type="AlphaFoldDB" id="A0A9W6UK35"/>
<evidence type="ECO:0008006" key="8">
    <source>
        <dbReference type="Google" id="ProtNLM"/>
    </source>
</evidence>
<evidence type="ECO:0000256" key="1">
    <source>
        <dbReference type="ARBA" id="ARBA00004127"/>
    </source>
</evidence>
<evidence type="ECO:0000256" key="3">
    <source>
        <dbReference type="ARBA" id="ARBA00022989"/>
    </source>
</evidence>
<proteinExistence type="predicted"/>
<dbReference type="CDD" id="cd01044">
    <property type="entry name" value="Ferritin_CCC1_N"/>
    <property type="match status" value="1"/>
</dbReference>
<comment type="subcellular location">
    <subcellularLocation>
        <location evidence="1">Endomembrane system</location>
        <topology evidence="1">Multi-pass membrane protein</topology>
    </subcellularLocation>
</comment>
<dbReference type="GO" id="GO:0005384">
    <property type="term" value="F:manganese ion transmembrane transporter activity"/>
    <property type="evidence" value="ECO:0007669"/>
    <property type="project" value="InterPro"/>
</dbReference>
<keyword evidence="4 5" id="KW-0472">Membrane</keyword>
<name>A0A9W6UK35_9ACTN</name>
<dbReference type="InterPro" id="IPR039376">
    <property type="entry name" value="Ferritin_CCC1_N"/>
</dbReference>
<keyword evidence="2 5" id="KW-0812">Transmembrane</keyword>
<feature type="transmembrane region" description="Helical" evidence="5">
    <location>
        <begin position="275"/>
        <end position="299"/>
    </location>
</feature>
<dbReference type="SUPFAM" id="SSF47240">
    <property type="entry name" value="Ferritin-like"/>
    <property type="match status" value="1"/>
</dbReference>
<evidence type="ECO:0000256" key="2">
    <source>
        <dbReference type="ARBA" id="ARBA00022692"/>
    </source>
</evidence>
<feature type="transmembrane region" description="Helical" evidence="5">
    <location>
        <begin position="305"/>
        <end position="329"/>
    </location>
</feature>
<reference evidence="6" key="1">
    <citation type="submission" date="2023-02" db="EMBL/GenBank/DDBJ databases">
        <title>Nocardiopsis ansamitocini NBRC 112285.</title>
        <authorList>
            <person name="Ichikawa N."/>
            <person name="Sato H."/>
            <person name="Tonouchi N."/>
        </authorList>
    </citation>
    <scope>NUCLEOTIDE SEQUENCE</scope>
    <source>
        <strain evidence="6">NBRC 112285</strain>
    </source>
</reference>
<organism evidence="6 7">
    <name type="scientific">Nocardiopsis ansamitocini</name>
    <dbReference type="NCBI Taxonomy" id="1670832"/>
    <lineage>
        <taxon>Bacteria</taxon>
        <taxon>Bacillati</taxon>
        <taxon>Actinomycetota</taxon>
        <taxon>Actinomycetes</taxon>
        <taxon>Streptosporangiales</taxon>
        <taxon>Nocardiopsidaceae</taxon>
        <taxon>Nocardiopsis</taxon>
    </lineage>
</organism>
<dbReference type="Proteomes" id="UP001165092">
    <property type="component" value="Unassembled WGS sequence"/>
</dbReference>
<dbReference type="InterPro" id="IPR008217">
    <property type="entry name" value="Ccc1_fam"/>
</dbReference>
<dbReference type="EMBL" id="BSQG01000007">
    <property type="protein sequence ID" value="GLU49519.1"/>
    <property type="molecule type" value="Genomic_DNA"/>
</dbReference>
<dbReference type="GO" id="GO:0012505">
    <property type="term" value="C:endomembrane system"/>
    <property type="evidence" value="ECO:0007669"/>
    <property type="project" value="UniProtKB-SubCell"/>
</dbReference>
<keyword evidence="3 5" id="KW-1133">Transmembrane helix</keyword>
<dbReference type="RefSeq" id="WP_285761066.1">
    <property type="nucleotide sequence ID" value="NZ_BSQG01000007.1"/>
</dbReference>
<comment type="caution">
    <text evidence="6">The sequence shown here is derived from an EMBL/GenBank/DDBJ whole genome shotgun (WGS) entry which is preliminary data.</text>
</comment>
<evidence type="ECO:0000313" key="6">
    <source>
        <dbReference type="EMBL" id="GLU49519.1"/>
    </source>
</evidence>
<dbReference type="Pfam" id="PF01988">
    <property type="entry name" value="VIT1"/>
    <property type="match status" value="1"/>
</dbReference>
<evidence type="ECO:0000256" key="5">
    <source>
        <dbReference type="SAM" id="Phobius"/>
    </source>
</evidence>
<protein>
    <recommendedName>
        <fullName evidence="8">Rubrerythrin family protein</fullName>
    </recommendedName>
</protein>
<gene>
    <name evidence="6" type="ORF">Nans01_38700</name>
</gene>
<sequence length="363" mass="37328">MSDEGSGATPQPPPATLRKWRRLLANEREAARGYRELASRRTGEERDILLGLAAAEQRHVAHWEGLLGEHVGPPRRGSPQTRVLTFLARHFGWVFVLALMQQAEARPLYEGDADAPAAMAADERIHGEVVRGLAARGRTRMSGTLRAAVFGANDGLVSNISLVLGVIGGGASPQTVLLTGMSGLLAGALSMAAGEFISVNSQRELLAASDPDGRARESVVHLDVDANELALVYRARGMSADEAHAHADAVLRQGASAPASAEPVRERGTDAVGSGLGAAASSFAFFATGALIPVLPFLFGAGGVTAVVVAGVLTGSALMLTGGVVGVLSGAPPLWRALRQLVIGAAAATATYLLGLAFGAVTG</sequence>
<feature type="transmembrane region" description="Helical" evidence="5">
    <location>
        <begin position="341"/>
        <end position="361"/>
    </location>
</feature>
<accession>A0A9W6UK35</accession>
<dbReference type="GO" id="GO:0030026">
    <property type="term" value="P:intracellular manganese ion homeostasis"/>
    <property type="evidence" value="ECO:0007669"/>
    <property type="project" value="InterPro"/>
</dbReference>
<evidence type="ECO:0000256" key="4">
    <source>
        <dbReference type="ARBA" id="ARBA00023136"/>
    </source>
</evidence>